<accession>A0A8H5F689</accession>
<dbReference type="Gene3D" id="3.30.200.20">
    <property type="entry name" value="Phosphorylase Kinase, domain 1"/>
    <property type="match status" value="1"/>
</dbReference>
<dbReference type="InterPro" id="IPR051678">
    <property type="entry name" value="AGP_Transferase"/>
</dbReference>
<evidence type="ECO:0000313" key="3">
    <source>
        <dbReference type="EMBL" id="KAF5325315.1"/>
    </source>
</evidence>
<comment type="caution">
    <text evidence="3">The sequence shown here is derived from an EMBL/GenBank/DDBJ whole genome shotgun (WGS) entry which is preliminary data.</text>
</comment>
<dbReference type="Gene3D" id="3.90.1200.10">
    <property type="match status" value="1"/>
</dbReference>
<dbReference type="Proteomes" id="UP000567179">
    <property type="component" value="Unassembled WGS sequence"/>
</dbReference>
<keyword evidence="1" id="KW-0175">Coiled coil</keyword>
<evidence type="ECO:0000256" key="1">
    <source>
        <dbReference type="SAM" id="Coils"/>
    </source>
</evidence>
<keyword evidence="4" id="KW-1185">Reference proteome</keyword>
<dbReference type="PANTHER" id="PTHR21310">
    <property type="entry name" value="AMINOGLYCOSIDE PHOSPHOTRANSFERASE-RELATED-RELATED"/>
    <property type="match status" value="1"/>
</dbReference>
<name>A0A8H5F689_9AGAR</name>
<proteinExistence type="predicted"/>
<dbReference type="PANTHER" id="PTHR21310:SF15">
    <property type="entry name" value="AMINOGLYCOSIDE PHOSPHOTRANSFERASE DOMAIN-CONTAINING PROTEIN"/>
    <property type="match status" value="1"/>
</dbReference>
<dbReference type="Pfam" id="PF01636">
    <property type="entry name" value="APH"/>
    <property type="match status" value="2"/>
</dbReference>
<feature type="domain" description="Aminoglycoside phosphotransferase" evidence="2">
    <location>
        <begin position="271"/>
        <end position="346"/>
    </location>
</feature>
<dbReference type="InterPro" id="IPR002575">
    <property type="entry name" value="Aminoglycoside_PTrfase"/>
</dbReference>
<dbReference type="OrthoDB" id="10003767at2759"/>
<organism evidence="3 4">
    <name type="scientific">Psilocybe cf. subviscida</name>
    <dbReference type="NCBI Taxonomy" id="2480587"/>
    <lineage>
        <taxon>Eukaryota</taxon>
        <taxon>Fungi</taxon>
        <taxon>Dikarya</taxon>
        <taxon>Basidiomycota</taxon>
        <taxon>Agaricomycotina</taxon>
        <taxon>Agaricomycetes</taxon>
        <taxon>Agaricomycetidae</taxon>
        <taxon>Agaricales</taxon>
        <taxon>Agaricineae</taxon>
        <taxon>Strophariaceae</taxon>
        <taxon>Psilocybe</taxon>
    </lineage>
</organism>
<feature type="domain" description="Aminoglycoside phosphotransferase" evidence="2">
    <location>
        <begin position="61"/>
        <end position="177"/>
    </location>
</feature>
<dbReference type="EMBL" id="JAACJJ010000015">
    <property type="protein sequence ID" value="KAF5325315.1"/>
    <property type="molecule type" value="Genomic_DNA"/>
</dbReference>
<dbReference type="SUPFAM" id="SSF56112">
    <property type="entry name" value="Protein kinase-like (PK-like)"/>
    <property type="match status" value="1"/>
</dbReference>
<dbReference type="AlphaFoldDB" id="A0A8H5F689"/>
<feature type="coiled-coil region" evidence="1">
    <location>
        <begin position="441"/>
        <end position="468"/>
    </location>
</feature>
<protein>
    <recommendedName>
        <fullName evidence="2">Aminoglycoside phosphotransferase domain-containing protein</fullName>
    </recommendedName>
</protein>
<gene>
    <name evidence="3" type="ORF">D9619_009792</name>
</gene>
<dbReference type="InterPro" id="IPR011009">
    <property type="entry name" value="Kinase-like_dom_sf"/>
</dbReference>
<sequence>MQLSITDKFLMPDWSTKADPWEGIELDLAALQKIVCEVLQVPLAQCGPPVSLRDEDAGCCGNHSRIYSFELAARTVVARLITPVKPLFKTESEVAAMDFIRSRTTLPVPKVFSYCSEANNPVGAEWMIMEYVLGKEMGDVWDDLLPAQRQRLARDVVDLHGQLSRLKADGCGGVYHSVHSVDDFNLSRTPRWRPLSKESLQMLKSHCSHALRDGYTLGPVNSVPLVNWRLVVPSPAQTPPVYSSEEYVDLVASYGKPSTRSYFELFSRETCVELFRHVRNLYPNSRILGPLADSSGYSFTHGDLHEENIFVDPHTGAITGIIDWESAGFRPMWTEVAGVGWFIEDSERMLFGCDRPTNFEHDTKDDARLRAFFRTELNRMDSDLFTSFLGGAELRAIFDAAADCPIPDGQTDIFLRIYHELGYWNEARRGACPWDMVAWTCKRARMDREEMNRRLKLVERERKVLQASPLTNVDVKEYRTLHKVSK</sequence>
<evidence type="ECO:0000259" key="2">
    <source>
        <dbReference type="Pfam" id="PF01636"/>
    </source>
</evidence>
<evidence type="ECO:0000313" key="4">
    <source>
        <dbReference type="Proteomes" id="UP000567179"/>
    </source>
</evidence>
<reference evidence="3 4" key="1">
    <citation type="journal article" date="2020" name="ISME J.">
        <title>Uncovering the hidden diversity of litter-decomposition mechanisms in mushroom-forming fungi.</title>
        <authorList>
            <person name="Floudas D."/>
            <person name="Bentzer J."/>
            <person name="Ahren D."/>
            <person name="Johansson T."/>
            <person name="Persson P."/>
            <person name="Tunlid A."/>
        </authorList>
    </citation>
    <scope>NUCLEOTIDE SEQUENCE [LARGE SCALE GENOMIC DNA]</scope>
    <source>
        <strain evidence="3 4">CBS 101986</strain>
    </source>
</reference>